<dbReference type="OrthoDB" id="9802805at2"/>
<dbReference type="STRING" id="1121881.SAMN02745225_00418"/>
<proteinExistence type="predicted"/>
<evidence type="ECO:0000313" key="9">
    <source>
        <dbReference type="Proteomes" id="UP000184295"/>
    </source>
</evidence>
<evidence type="ECO:0000259" key="7">
    <source>
        <dbReference type="PROSITE" id="PS51462"/>
    </source>
</evidence>
<evidence type="ECO:0000256" key="5">
    <source>
        <dbReference type="ARBA" id="ARBA00022842"/>
    </source>
</evidence>
<evidence type="ECO:0000313" key="8">
    <source>
        <dbReference type="EMBL" id="SHE36543.1"/>
    </source>
</evidence>
<dbReference type="CDD" id="cd03426">
    <property type="entry name" value="NUDIX_CoAse_Nudt7"/>
    <property type="match status" value="1"/>
</dbReference>
<evidence type="ECO:0000256" key="6">
    <source>
        <dbReference type="ARBA" id="ARBA00023211"/>
    </source>
</evidence>
<dbReference type="InterPro" id="IPR000086">
    <property type="entry name" value="NUDIX_hydrolase_dom"/>
</dbReference>
<dbReference type="Gene3D" id="3.90.79.10">
    <property type="entry name" value="Nucleoside Triphosphate Pyrophosphohydrolase"/>
    <property type="match status" value="1"/>
</dbReference>
<dbReference type="GO" id="GO:0046872">
    <property type="term" value="F:metal ion binding"/>
    <property type="evidence" value="ECO:0007669"/>
    <property type="project" value="UniProtKB-KW"/>
</dbReference>
<dbReference type="Pfam" id="PF00293">
    <property type="entry name" value="NUDIX"/>
    <property type="match status" value="1"/>
</dbReference>
<comment type="cofactor">
    <cofactor evidence="2">
        <name>Mg(2+)</name>
        <dbReference type="ChEBI" id="CHEBI:18420"/>
    </cofactor>
</comment>
<evidence type="ECO:0000256" key="2">
    <source>
        <dbReference type="ARBA" id="ARBA00001946"/>
    </source>
</evidence>
<sequence>MAQDKRYWSDSSEGLFPQRLPQPYRKSEIAEPTLLSTLETLKRSLHKTLDFDALTNDIIKRLHNDQERVQSCSKQVPNAAVMVPIIRDEAVTEVGDLRTLLTKRSANLSRHRNEISFPGGKVEREETVSEAAKRECKEEIGVIPQITLGEMQPSVTVRGTVFAAVVGVLDDLRGLRPSPSEVERILIPSIRQLTDSNRYHCELWYFSKHNARTMHFFELEGELVWGATAYVLANFLQLLSSVLPG</sequence>
<reference evidence="9" key="1">
    <citation type="submission" date="2016-11" db="EMBL/GenBank/DDBJ databases">
        <authorList>
            <person name="Varghese N."/>
            <person name="Submissions S."/>
        </authorList>
    </citation>
    <scope>NUCLEOTIDE SEQUENCE [LARGE SCALE GENOMIC DNA]</scope>
    <source>
        <strain evidence="9">DSM 19514</strain>
    </source>
</reference>
<evidence type="ECO:0000256" key="4">
    <source>
        <dbReference type="ARBA" id="ARBA00022801"/>
    </source>
</evidence>
<keyword evidence="5" id="KW-0460">Magnesium</keyword>
<dbReference type="PANTHER" id="PTHR12992">
    <property type="entry name" value="NUDIX HYDROLASE"/>
    <property type="match status" value="1"/>
</dbReference>
<dbReference type="Proteomes" id="UP000184295">
    <property type="component" value="Unassembled WGS sequence"/>
</dbReference>
<dbReference type="AlphaFoldDB" id="A0A1M4SWG7"/>
<comment type="cofactor">
    <cofactor evidence="1">
        <name>Mn(2+)</name>
        <dbReference type="ChEBI" id="CHEBI:29035"/>
    </cofactor>
</comment>
<dbReference type="InterPro" id="IPR015797">
    <property type="entry name" value="NUDIX_hydrolase-like_dom_sf"/>
</dbReference>
<feature type="domain" description="Nudix hydrolase" evidence="7">
    <location>
        <begin position="76"/>
        <end position="216"/>
    </location>
</feature>
<evidence type="ECO:0000256" key="3">
    <source>
        <dbReference type="ARBA" id="ARBA00022723"/>
    </source>
</evidence>
<protein>
    <submittedName>
        <fullName evidence="8">NUDIX domain-containing protein</fullName>
    </submittedName>
</protein>
<dbReference type="RefSeq" id="WP_143146334.1">
    <property type="nucleotide sequence ID" value="NZ_FQUL01000003.1"/>
</dbReference>
<evidence type="ECO:0000256" key="1">
    <source>
        <dbReference type="ARBA" id="ARBA00001936"/>
    </source>
</evidence>
<dbReference type="GO" id="GO:0010945">
    <property type="term" value="F:coenzyme A diphosphatase activity"/>
    <property type="evidence" value="ECO:0007669"/>
    <property type="project" value="InterPro"/>
</dbReference>
<dbReference type="InterPro" id="IPR045121">
    <property type="entry name" value="CoAse"/>
</dbReference>
<dbReference type="PANTHER" id="PTHR12992:SF11">
    <property type="entry name" value="MITOCHONDRIAL COENZYME A DIPHOSPHATASE NUDT8"/>
    <property type="match status" value="1"/>
</dbReference>
<dbReference type="SUPFAM" id="SSF55811">
    <property type="entry name" value="Nudix"/>
    <property type="match status" value="1"/>
</dbReference>
<keyword evidence="6" id="KW-0464">Manganese</keyword>
<keyword evidence="9" id="KW-1185">Reference proteome</keyword>
<keyword evidence="3" id="KW-0479">Metal-binding</keyword>
<name>A0A1M4SWG7_9ACTN</name>
<organism evidence="8 9">
    <name type="scientific">Ferrithrix thermotolerans DSM 19514</name>
    <dbReference type="NCBI Taxonomy" id="1121881"/>
    <lineage>
        <taxon>Bacteria</taxon>
        <taxon>Bacillati</taxon>
        <taxon>Actinomycetota</taxon>
        <taxon>Acidimicrobiia</taxon>
        <taxon>Acidimicrobiales</taxon>
        <taxon>Acidimicrobiaceae</taxon>
        <taxon>Ferrithrix</taxon>
    </lineage>
</organism>
<gene>
    <name evidence="8" type="ORF">SAMN02745225_00418</name>
</gene>
<accession>A0A1M4SWG7</accession>
<dbReference type="EMBL" id="FQUL01000003">
    <property type="protein sequence ID" value="SHE36543.1"/>
    <property type="molecule type" value="Genomic_DNA"/>
</dbReference>
<keyword evidence="4" id="KW-0378">Hydrolase</keyword>
<dbReference type="PROSITE" id="PS51462">
    <property type="entry name" value="NUDIX"/>
    <property type="match status" value="1"/>
</dbReference>